<dbReference type="OrthoDB" id="360653at2759"/>
<feature type="domain" description="U3 small nucleolar RNA-associated protein 20" evidence="3">
    <location>
        <begin position="1657"/>
        <end position="1880"/>
    </location>
</feature>
<name>A0A4Y7Q5Y4_9AGAM</name>
<feature type="region of interest" description="Disordered" evidence="1">
    <location>
        <begin position="2586"/>
        <end position="2623"/>
    </location>
</feature>
<dbReference type="InterPro" id="IPR052575">
    <property type="entry name" value="SSU_processome_comp_20"/>
</dbReference>
<organism evidence="5 6">
    <name type="scientific">Rickenella mellea</name>
    <dbReference type="NCBI Taxonomy" id="50990"/>
    <lineage>
        <taxon>Eukaryota</taxon>
        <taxon>Fungi</taxon>
        <taxon>Dikarya</taxon>
        <taxon>Basidiomycota</taxon>
        <taxon>Agaricomycotina</taxon>
        <taxon>Agaricomycetes</taxon>
        <taxon>Hymenochaetales</taxon>
        <taxon>Rickenellaceae</taxon>
        <taxon>Rickenella</taxon>
    </lineage>
</organism>
<dbReference type="InterPro" id="IPR057525">
    <property type="entry name" value="UTP20_C"/>
</dbReference>
<dbReference type="GO" id="GO:0030686">
    <property type="term" value="C:90S preribosome"/>
    <property type="evidence" value="ECO:0007669"/>
    <property type="project" value="TreeGrafter"/>
</dbReference>
<accession>A0A4Y7Q5Y4</accession>
<dbReference type="Pfam" id="PF07539">
    <property type="entry name" value="UTP20_N"/>
    <property type="match status" value="1"/>
</dbReference>
<protein>
    <submittedName>
        <fullName evidence="5">Uncharacterized protein</fullName>
    </submittedName>
</protein>
<evidence type="ECO:0000259" key="3">
    <source>
        <dbReference type="Pfam" id="PF20416"/>
    </source>
</evidence>
<evidence type="ECO:0000256" key="1">
    <source>
        <dbReference type="SAM" id="MobiDB-lite"/>
    </source>
</evidence>
<feature type="region of interest" description="Disordered" evidence="1">
    <location>
        <begin position="747"/>
        <end position="767"/>
    </location>
</feature>
<proteinExistence type="predicted"/>
<evidence type="ECO:0000259" key="4">
    <source>
        <dbReference type="Pfam" id="PF23099"/>
    </source>
</evidence>
<dbReference type="PANTHER" id="PTHR17695:SF11">
    <property type="entry name" value="SMALL SUBUNIT PROCESSOME COMPONENT 20 HOMOLOG"/>
    <property type="match status" value="1"/>
</dbReference>
<dbReference type="VEuPathDB" id="FungiDB:BD410DRAFT_769374"/>
<dbReference type="InterPro" id="IPR011989">
    <property type="entry name" value="ARM-like"/>
</dbReference>
<dbReference type="PANTHER" id="PTHR17695">
    <property type="entry name" value="SMALL SUBUNIT PROCESSOME COMPONENT 20 HOMOLOG"/>
    <property type="match status" value="1"/>
</dbReference>
<feature type="compositionally biased region" description="Acidic residues" evidence="1">
    <location>
        <begin position="2411"/>
        <end position="2435"/>
    </location>
</feature>
<dbReference type="EMBL" id="ML170172">
    <property type="protein sequence ID" value="TDL22984.1"/>
    <property type="molecule type" value="Genomic_DNA"/>
</dbReference>
<reference evidence="5 6" key="1">
    <citation type="submission" date="2018-06" db="EMBL/GenBank/DDBJ databases">
        <title>A transcriptomic atlas of mushroom development highlights an independent origin of complex multicellularity.</title>
        <authorList>
            <consortium name="DOE Joint Genome Institute"/>
            <person name="Krizsan K."/>
            <person name="Almasi E."/>
            <person name="Merenyi Z."/>
            <person name="Sahu N."/>
            <person name="Viragh M."/>
            <person name="Koszo T."/>
            <person name="Mondo S."/>
            <person name="Kiss B."/>
            <person name="Balint B."/>
            <person name="Kues U."/>
            <person name="Barry K."/>
            <person name="Hegedus J.C."/>
            <person name="Henrissat B."/>
            <person name="Johnson J."/>
            <person name="Lipzen A."/>
            <person name="Ohm R."/>
            <person name="Nagy I."/>
            <person name="Pangilinan J."/>
            <person name="Yan J."/>
            <person name="Xiong Y."/>
            <person name="Grigoriev I.V."/>
            <person name="Hibbett D.S."/>
            <person name="Nagy L.G."/>
        </authorList>
    </citation>
    <scope>NUCLEOTIDE SEQUENCE [LARGE SCALE GENOMIC DNA]</scope>
    <source>
        <strain evidence="5 6">SZMC22713</strain>
    </source>
</reference>
<evidence type="ECO:0000259" key="2">
    <source>
        <dbReference type="Pfam" id="PF07539"/>
    </source>
</evidence>
<feature type="domain" description="U3 small nucleolar RNA-associated protein 20 C-terminal" evidence="4">
    <location>
        <begin position="2477"/>
        <end position="2604"/>
    </location>
</feature>
<dbReference type="Pfam" id="PF23099">
    <property type="entry name" value="UTP20_C"/>
    <property type="match status" value="1"/>
</dbReference>
<dbReference type="SUPFAM" id="SSF48371">
    <property type="entry name" value="ARM repeat"/>
    <property type="match status" value="2"/>
</dbReference>
<dbReference type="InterPro" id="IPR046523">
    <property type="entry name" value="UTP20_dom"/>
</dbReference>
<keyword evidence="6" id="KW-1185">Reference proteome</keyword>
<dbReference type="STRING" id="50990.A0A4Y7Q5Y4"/>
<dbReference type="Pfam" id="PF20416">
    <property type="entry name" value="UTP20"/>
    <property type="match status" value="1"/>
</dbReference>
<sequence>MEVDDTDVPPTKRFKHQSYNEQLKQVHLPSALSQFNADDEIEETSSHFYAALTHWLELNLAPSFQSFARKANPLSQSLALLLYHWREVVELWTQAVDSADDEGLKALLDLLQKLAHDLRLTLLPVYKDLLPRLLIFLPRSISADALTALLSTFSALFKFLLIPSCAEADTENEHTTEPDLLAFTWTELLGVLPKCNPEVQRAAAETWAFVLRRLKPDTRDRCVKLMVLDDPAKSVAVEDALAWMFVFASKSLADTLHTCTLSLLASLLQSHLDATNTHPEFTEKLIRRMLTALIHHCSKAEQFESVAEHIVQTLEGLVNRTSTSEPVDQSVLQRMLQVATVPCSVRKGSRLKKQQISRILIATAQIQPSEPNASLVNVIVASLVSSESDLTLWIGPGRRVLEQAWASSHEFAITLTGALVESKWGGLKQIALPLVIKHASHLEGEDGERRLKTLRLFALLAAEGLLDGVDAAWKETTEQWVRQWLDGFTISESSVIELQQVLSLSSILQTPTVLPGLIKITLAILHSETDARIEYQENWANEAWVFGACLQRLSAIPWLQLSKGGLVATELLEKGLAKWSWSECAMSGLSALMKNHPRTEGTIPLEEIYDPLKEALVHHSHNLRLSALRILSSPLVSSSAGCGEVLKRGILAEQVPLTVQSARERVLYTGRIGQGIQTGHDELPVDLCVRWLLGQLKVNLRPLWNAAAQSISTFSIASSETVWPLILQEIQWTCSPAATDVIKAKSSWHPVGDSPSEAVADDPREEERSWRDPSAYKIRVAVKAWTSMDSCRSAIIQEQVSSDRLDLSNYEALLLATLGSCPSMAERHGRDIVPIFLSFASPSLESKPPRKKLMHWLSLFSKFSNPKALHSASTIHSIYVALISHPDKSLQVLALTCLLTFKSPSLTPYEGKLRALLDDTKWRDEIAALDFSEIEAKDRGELVPVIIRLFFGMMLEKKGSSKGTNRRAAVLGALGACEDRELDLLVDLMLEPFLDVVEQGESNRPWTLPTATPGATEKQQVGLLTLLEDLLRHLGSRVVAQWPRLLSVILSLTAEAQRRLETVAVQTDQPEDSSHEDGDAASGSLRALRTVRQLGLKRLTEFFRSPIQFDFTPYMAETFRTIISPRLGNLDVENTQSPSAMLELFNVWTHRRETALLLVRYDDRTLPKVYDCLIAPSVKPAVVTRIFEMIERLLALSKEDEEVSSLVLKPHMSTLLSNVATLVQRTPIVGSTTTPLAHKQIAILSELAPYLTDGVQASTLLTLFDPLLRKPHKAVSDKIKADILKIVCNLLPLVPDISNREAQLFHKTFETFSRLFQILRARQARLHLVDAFRQLVKCDEALLPLADLLASLNAYSAKRMDEPDFDRRLTAFTTLNEDQFKLLTPMEWIPILHTMLNFIQDENELSIRNNASFTMKRFIETVSKNKSENFHSPFIRVLYPGLKRCLHSKHELVRAEVIGVIAFAVVHCGDIASLQEMRLLLAGGDEEANFFNNIHHIQIHRRNRALRRLADNCDEGHLRSTTLSEVFVPLVSSFILASQTTDHHLVNEAVLTIGRIAKHLSWGAYYSLVQQYLRLSTGKGTTERAYVRTLVAILENFHFPMDDTITSQDLATEAIDEDDEADDAATNTATKPSVDSRISDAVNDRLLPSLLKHLEQRDEMDDSVRIPIAVGIANVARHLPESLREPQISKLLTVLSQILRSKSQETRDLTRETLCKIVSNLGTTYLGSLVREMRMALLRGPQLHVLAYTTHALLVFVTSPERVQSLGNIDEFIPDIVHVSAEVIFGQSGKDVQSEEFKTKMREVRGSAAKGMDSFAILAKYITPSAMAGLLSPIKAIMQETESAKVTQQIDEVLRRIAGGLNANSHFGPAETLVLSHTLISQNAKFLTDAQRPQGKKRKQKNDHIVENKRRITIESDHFAHNSYRFVCFGIDLFITAFRRGRFDFQDAKVISRLEPMVSVIGNTLYSGEGAVVALGLKAAASIVRCPLKSIDKSLPVFVKQALEIVKQSGSTESETTQTAFKSLATIIRDCPAAQVKEKDLTFLLESVSPDLEEPTRQAPAFSLLRAIVSRKFVVPEIYDLMDRVSEIMVTSQSSNVQELCRGVLLQFLLDYPQGKGRLKKQMTFLAKNLSYVYESGRRSVMELLNAVITKFQDALIQEYADLLFVALVMVVANDDASKCREMAAQLTRSLVLRLSDAQRKMILGHAHAWASQDANPALSRVSAQVYGLIVDALQGDAKPHLLVILKDIKDRLDSAAVEMSQLEESEDNHADESAAELEWQTPYHALAVLAKIFTIFPDTLTRHEASVWPTVVRLLLYPHAWVRTSASRLLGTLFAATPVSAPDPNLPDDMPLSLEGMKGVAKALCAQLKSEHLDAALGTQVVKNLFYVGKCFCLMAATTTGGDGNTDGAEVAEENAGGEEGDSDGGSGSEDEPDDNTKGQNGSSEPKNDNPLPWLFSRLSYQARSAQIARRNKRSHSENWAEQPSAILKWFATMTSHMAATQVERYLPHMLSPVYRITEDDTIRDAHMDELKSLASELQDLIQAKVGTTAFAQVYNRIRQSVLGVRRERRTARAVEVATNPEKAAKRKMQHNVVKKESKKRKNRDYTDTKIRNNALKRHRHD</sequence>
<dbReference type="GO" id="GO:0032040">
    <property type="term" value="C:small-subunit processome"/>
    <property type="evidence" value="ECO:0007669"/>
    <property type="project" value="TreeGrafter"/>
</dbReference>
<feature type="domain" description="U3 small nucleolar RNA-associated protein 20 N-terminal" evidence="2">
    <location>
        <begin position="850"/>
        <end position="1449"/>
    </location>
</feature>
<dbReference type="InterPro" id="IPR011430">
    <property type="entry name" value="UTP20_N"/>
</dbReference>
<dbReference type="Gene3D" id="1.25.10.10">
    <property type="entry name" value="Leucine-rich Repeat Variant"/>
    <property type="match status" value="2"/>
</dbReference>
<dbReference type="InterPro" id="IPR016024">
    <property type="entry name" value="ARM-type_fold"/>
</dbReference>
<gene>
    <name evidence="5" type="ORF">BD410DRAFT_769374</name>
</gene>
<feature type="region of interest" description="Disordered" evidence="1">
    <location>
        <begin position="2404"/>
        <end position="2453"/>
    </location>
</feature>
<evidence type="ECO:0000313" key="5">
    <source>
        <dbReference type="EMBL" id="TDL22984.1"/>
    </source>
</evidence>
<evidence type="ECO:0000313" key="6">
    <source>
        <dbReference type="Proteomes" id="UP000294933"/>
    </source>
</evidence>
<dbReference type="Proteomes" id="UP000294933">
    <property type="component" value="Unassembled WGS sequence"/>
</dbReference>